<sequence>MIGLCSHSQCESSVGGLKPRLFDLLPENSQKTRGLLEFLSQRLGMRFVTRLVIDRLLMSYAIYPSSEPSTAVLMTSLIACVESRQRAHDM</sequence>
<evidence type="ECO:0000313" key="2">
    <source>
        <dbReference type="Proteomes" id="UP000315295"/>
    </source>
</evidence>
<gene>
    <name evidence="1" type="ORF">C1H46_038349</name>
</gene>
<accession>A0A540KPL7</accession>
<evidence type="ECO:0000313" key="1">
    <source>
        <dbReference type="EMBL" id="TQD76127.1"/>
    </source>
</evidence>
<keyword evidence="2" id="KW-1185">Reference proteome</keyword>
<dbReference type="AlphaFoldDB" id="A0A540KPL7"/>
<comment type="caution">
    <text evidence="1">The sequence shown here is derived from an EMBL/GenBank/DDBJ whole genome shotgun (WGS) entry which is preliminary data.</text>
</comment>
<organism evidence="1 2">
    <name type="scientific">Malus baccata</name>
    <name type="common">Siberian crab apple</name>
    <name type="synonym">Pyrus baccata</name>
    <dbReference type="NCBI Taxonomy" id="106549"/>
    <lineage>
        <taxon>Eukaryota</taxon>
        <taxon>Viridiplantae</taxon>
        <taxon>Streptophyta</taxon>
        <taxon>Embryophyta</taxon>
        <taxon>Tracheophyta</taxon>
        <taxon>Spermatophyta</taxon>
        <taxon>Magnoliopsida</taxon>
        <taxon>eudicotyledons</taxon>
        <taxon>Gunneridae</taxon>
        <taxon>Pentapetalae</taxon>
        <taxon>rosids</taxon>
        <taxon>fabids</taxon>
        <taxon>Rosales</taxon>
        <taxon>Rosaceae</taxon>
        <taxon>Amygdaloideae</taxon>
        <taxon>Maleae</taxon>
        <taxon>Malus</taxon>
    </lineage>
</organism>
<protein>
    <submittedName>
        <fullName evidence="1">Uncharacterized protein</fullName>
    </submittedName>
</protein>
<proteinExistence type="predicted"/>
<name>A0A540KPL7_MALBA</name>
<dbReference type="Proteomes" id="UP000315295">
    <property type="component" value="Unassembled WGS sequence"/>
</dbReference>
<reference evidence="1 2" key="1">
    <citation type="journal article" date="2019" name="G3 (Bethesda)">
        <title>Sequencing of a Wild Apple (Malus baccata) Genome Unravels the Differences Between Cultivated and Wild Apple Species Regarding Disease Resistance and Cold Tolerance.</title>
        <authorList>
            <person name="Chen X."/>
        </authorList>
    </citation>
    <scope>NUCLEOTIDE SEQUENCE [LARGE SCALE GENOMIC DNA]</scope>
    <source>
        <strain evidence="2">cv. Shandingzi</strain>
        <tissue evidence="1">Leaves</tissue>
    </source>
</reference>
<dbReference type="EMBL" id="VIEB01001051">
    <property type="protein sequence ID" value="TQD76127.1"/>
    <property type="molecule type" value="Genomic_DNA"/>
</dbReference>